<keyword evidence="4" id="KW-0238">DNA-binding</keyword>
<feature type="region of interest" description="Disordered" evidence="8">
    <location>
        <begin position="345"/>
        <end position="394"/>
    </location>
</feature>
<dbReference type="InterPro" id="IPR045314">
    <property type="entry name" value="bZIP_plant_GBF1"/>
</dbReference>
<feature type="compositionally biased region" description="Polar residues" evidence="8">
    <location>
        <begin position="20"/>
        <end position="31"/>
    </location>
</feature>
<dbReference type="Pfam" id="PF07777">
    <property type="entry name" value="MFMR"/>
    <property type="match status" value="1"/>
</dbReference>
<feature type="region of interest" description="Disordered" evidence="8">
    <location>
        <begin position="105"/>
        <end position="166"/>
    </location>
</feature>
<keyword evidence="3" id="KW-0805">Transcription regulation</keyword>
<gene>
    <name evidence="11" type="primary">GBF1_3</name>
    <name evidence="11" type="ORF">CK203_007873</name>
</gene>
<dbReference type="EMBL" id="QGNW01000019">
    <property type="protein sequence ID" value="RVX15024.1"/>
    <property type="molecule type" value="Genomic_DNA"/>
</dbReference>
<comment type="caution">
    <text evidence="11">The sequence shown here is derived from an EMBL/GenBank/DDBJ whole genome shotgun (WGS) entry which is preliminary data.</text>
</comment>
<feature type="domain" description="BZIP" evidence="9">
    <location>
        <begin position="293"/>
        <end position="330"/>
    </location>
</feature>
<evidence type="ECO:0000313" key="11">
    <source>
        <dbReference type="EMBL" id="RVX15024.1"/>
    </source>
</evidence>
<comment type="similarity">
    <text evidence="2">Belongs to the bZIP family.</text>
</comment>
<feature type="coiled-coil region" evidence="7">
    <location>
        <begin position="295"/>
        <end position="336"/>
    </location>
</feature>
<dbReference type="Proteomes" id="UP000288805">
    <property type="component" value="Unassembled WGS sequence"/>
</dbReference>
<evidence type="ECO:0000256" key="5">
    <source>
        <dbReference type="ARBA" id="ARBA00023163"/>
    </source>
</evidence>
<evidence type="ECO:0000313" key="12">
    <source>
        <dbReference type="Proteomes" id="UP000288805"/>
    </source>
</evidence>
<dbReference type="Pfam" id="PF00170">
    <property type="entry name" value="bZIP_1"/>
    <property type="match status" value="1"/>
</dbReference>
<keyword evidence="7" id="KW-0175">Coiled coil</keyword>
<dbReference type="InterPro" id="IPR012900">
    <property type="entry name" value="MFMR"/>
</dbReference>
<proteinExistence type="inferred from homology"/>
<evidence type="ECO:0000256" key="8">
    <source>
        <dbReference type="SAM" id="MobiDB-lite"/>
    </source>
</evidence>
<feature type="compositionally biased region" description="Polar residues" evidence="8">
    <location>
        <begin position="373"/>
        <end position="394"/>
    </location>
</feature>
<feature type="compositionally biased region" description="Low complexity" evidence="8">
    <location>
        <begin position="7"/>
        <end position="19"/>
    </location>
</feature>
<dbReference type="PANTHER" id="PTHR45967:SF20">
    <property type="entry name" value="G-BOX-BINDING FACTOR 1"/>
    <property type="match status" value="1"/>
</dbReference>
<evidence type="ECO:0000259" key="10">
    <source>
        <dbReference type="Pfam" id="PF07777"/>
    </source>
</evidence>
<keyword evidence="6" id="KW-0539">Nucleus</keyword>
<reference evidence="11 12" key="1">
    <citation type="journal article" date="2018" name="PLoS Genet.">
        <title>Population sequencing reveals clonal diversity and ancestral inbreeding in the grapevine cultivar Chardonnay.</title>
        <authorList>
            <person name="Roach M.J."/>
            <person name="Johnson D.L."/>
            <person name="Bohlmann J."/>
            <person name="van Vuuren H.J."/>
            <person name="Jones S.J."/>
            <person name="Pretorius I.S."/>
            <person name="Schmidt S.A."/>
            <person name="Borneman A.R."/>
        </authorList>
    </citation>
    <scope>NUCLEOTIDE SEQUENCE [LARGE SCALE GENOMIC DNA]</scope>
    <source>
        <strain evidence="12">cv. Chardonnay</strain>
        <tissue evidence="11">Leaf</tissue>
    </source>
</reference>
<feature type="domain" description="G-box binding protein multifunctional mosaic region" evidence="10">
    <location>
        <begin position="1"/>
        <end position="92"/>
    </location>
</feature>
<feature type="region of interest" description="Disordered" evidence="8">
    <location>
        <begin position="1"/>
        <end position="31"/>
    </location>
</feature>
<evidence type="ECO:0000256" key="3">
    <source>
        <dbReference type="ARBA" id="ARBA00023015"/>
    </source>
</evidence>
<dbReference type="AlphaFoldDB" id="A0A438K1D9"/>
<dbReference type="CDD" id="cd14702">
    <property type="entry name" value="bZIP_plant_GBF1"/>
    <property type="match status" value="1"/>
</dbReference>
<evidence type="ECO:0000259" key="9">
    <source>
        <dbReference type="Pfam" id="PF00170"/>
    </source>
</evidence>
<dbReference type="GO" id="GO:0000976">
    <property type="term" value="F:transcription cis-regulatory region binding"/>
    <property type="evidence" value="ECO:0007669"/>
    <property type="project" value="UniProtKB-ARBA"/>
</dbReference>
<evidence type="ECO:0000256" key="4">
    <source>
        <dbReference type="ARBA" id="ARBA00023125"/>
    </source>
</evidence>
<dbReference type="GO" id="GO:0005634">
    <property type="term" value="C:nucleus"/>
    <property type="evidence" value="ECO:0007669"/>
    <property type="project" value="UniProtKB-SubCell"/>
</dbReference>
<feature type="compositionally biased region" description="Low complexity" evidence="8">
    <location>
        <begin position="132"/>
        <end position="163"/>
    </location>
</feature>
<dbReference type="PANTHER" id="PTHR45967">
    <property type="entry name" value="G-BOX-BINDING FACTOR 3-RELATED"/>
    <property type="match status" value="1"/>
</dbReference>
<organism evidence="11 12">
    <name type="scientific">Vitis vinifera</name>
    <name type="common">Grape</name>
    <dbReference type="NCBI Taxonomy" id="29760"/>
    <lineage>
        <taxon>Eukaryota</taxon>
        <taxon>Viridiplantae</taxon>
        <taxon>Streptophyta</taxon>
        <taxon>Embryophyta</taxon>
        <taxon>Tracheophyta</taxon>
        <taxon>Spermatophyta</taxon>
        <taxon>Magnoliopsida</taxon>
        <taxon>eudicotyledons</taxon>
        <taxon>Gunneridae</taxon>
        <taxon>Pentapetalae</taxon>
        <taxon>rosids</taxon>
        <taxon>Vitales</taxon>
        <taxon>Vitaceae</taxon>
        <taxon>Viteae</taxon>
        <taxon>Vitis</taxon>
    </lineage>
</organism>
<comment type="subcellular location">
    <subcellularLocation>
        <location evidence="1">Nucleus</location>
    </subcellularLocation>
</comment>
<name>A0A438K1D9_VITVI</name>
<dbReference type="InterPro" id="IPR004827">
    <property type="entry name" value="bZIP"/>
</dbReference>
<protein>
    <submittedName>
        <fullName evidence="11">G-box-binding factor 1</fullName>
    </submittedName>
</protein>
<dbReference type="InterPro" id="IPR044827">
    <property type="entry name" value="GBF-like"/>
</dbReference>
<evidence type="ECO:0000256" key="7">
    <source>
        <dbReference type="SAM" id="Coils"/>
    </source>
</evidence>
<keyword evidence="5" id="KW-0804">Transcription</keyword>
<evidence type="ECO:0000256" key="6">
    <source>
        <dbReference type="ARBA" id="ARBA00023242"/>
    </source>
</evidence>
<evidence type="ECO:0000256" key="1">
    <source>
        <dbReference type="ARBA" id="ARBA00004123"/>
    </source>
</evidence>
<dbReference type="Pfam" id="PF16596">
    <property type="entry name" value="MFMR_assoc"/>
    <property type="match status" value="1"/>
</dbReference>
<feature type="compositionally biased region" description="Basic and acidic residues" evidence="8">
    <location>
        <begin position="105"/>
        <end position="117"/>
    </location>
</feature>
<evidence type="ECO:0000256" key="2">
    <source>
        <dbReference type="ARBA" id="ARBA00007163"/>
    </source>
</evidence>
<feature type="compositionally biased region" description="Polar residues" evidence="8">
    <location>
        <begin position="345"/>
        <end position="355"/>
    </location>
</feature>
<feature type="region of interest" description="Disordered" evidence="8">
    <location>
        <begin position="187"/>
        <end position="213"/>
    </location>
</feature>
<sequence>MGDGEESTPSKSSKPPASTQETPSTPSYPDWSTSMQAYYGAGATPPPFFPSPVAPPSPHPYLWEHPMMPPYGTPLPYPALYPHGALYAHPSMATAQGVALTNTDMEVKTPDGKDPASIKKSKAASGNMGLISGKSGESGKAASVSGNDGASQSGESGSEASSDATDENANQVCIFCSKERSFNLADGSNAKSNSAAQYTGGNHSASVPGKPVVPMPTTSLNIGMDLWNASPAGGTPMKTRPQSSGASPQVASATIVGREGMLQDHQWIQDERELNDKGESNPIGSQLGDQDCAECEELQSKVENLSNENHVLREELHRLAEQCEKLTSENNSIMEELTQLYGPEATSSLQDNNHNLVLHPTNGEDNGHVQDASPLNNSSSTSDQNGKFSSNGKI</sequence>
<accession>A0A438K1D9</accession>
<feature type="compositionally biased region" description="Polar residues" evidence="8">
    <location>
        <begin position="189"/>
        <end position="205"/>
    </location>
</feature>
<dbReference type="GO" id="GO:0003700">
    <property type="term" value="F:DNA-binding transcription factor activity"/>
    <property type="evidence" value="ECO:0007669"/>
    <property type="project" value="InterPro"/>
</dbReference>